<dbReference type="PANTHER" id="PTHR14790:SF15">
    <property type="entry name" value="RECQ-MEDIATED GENOME INSTABILITY PROTEIN 1"/>
    <property type="match status" value="1"/>
</dbReference>
<organism evidence="6 7">
    <name type="scientific">Pleurodeles waltl</name>
    <name type="common">Iberian ribbed newt</name>
    <dbReference type="NCBI Taxonomy" id="8319"/>
    <lineage>
        <taxon>Eukaryota</taxon>
        <taxon>Metazoa</taxon>
        <taxon>Chordata</taxon>
        <taxon>Craniata</taxon>
        <taxon>Vertebrata</taxon>
        <taxon>Euteleostomi</taxon>
        <taxon>Amphibia</taxon>
        <taxon>Batrachia</taxon>
        <taxon>Caudata</taxon>
        <taxon>Salamandroidea</taxon>
        <taxon>Salamandridae</taxon>
        <taxon>Pleurodelinae</taxon>
        <taxon>Pleurodeles</taxon>
    </lineage>
</organism>
<dbReference type="GO" id="GO:0000166">
    <property type="term" value="F:nucleotide binding"/>
    <property type="evidence" value="ECO:0007669"/>
    <property type="project" value="InterPro"/>
</dbReference>
<accession>A0AAV7W237</accession>
<protein>
    <recommendedName>
        <fullName evidence="2">RecQ-mediated genome instability protein 1</fullName>
    </recommendedName>
</protein>
<comment type="similarity">
    <text evidence="1">Belongs to the RMI1 family.</text>
</comment>
<dbReference type="InterPro" id="IPR013894">
    <property type="entry name" value="RMI1_OB"/>
</dbReference>
<dbReference type="Gene3D" id="2.40.50.510">
    <property type="match status" value="1"/>
</dbReference>
<feature type="region of interest" description="Disordered" evidence="3">
    <location>
        <begin position="101"/>
        <end position="154"/>
    </location>
</feature>
<evidence type="ECO:0000259" key="5">
    <source>
        <dbReference type="Pfam" id="PF16099"/>
    </source>
</evidence>
<sequence length="373" mass="40854">MPPGTKMCLQGNITCRLGVLLLKPENVKILGGEVEALFEENNQERVLAGLIGEPGLPTPNRVNNQQALPTAADEIGPALGPSDEELLASLDDDVEFLVNNETASDSGYGSRSNITSYSPAQSHSVTNGRCNQQPDPRVVSSNASEDLGKDNDPDDYFLDDDLNEVLDDGNHLDDDLLLEEEIQRECAEAGKTHAQLMNDNKDISTVRFTELSLSSSLANRFTERIGQNDTHEDFDQSPFTYISLLLANNTETLKTVQIKGFIVTLIGNLTNTSGVWCIKATISDGTAYLNVDFSDGVLAKLIGFSVLEMKQLKKDAKHHEKLAAGLQKCQRELTDLCGIMTIEFNPSTAKATVINLQDVNQDVLEMLKKRLNK</sequence>
<comment type="caution">
    <text evidence="6">The sequence shown here is derived from an EMBL/GenBank/DDBJ whole genome shotgun (WGS) entry which is preliminary data.</text>
</comment>
<dbReference type="GO" id="GO:0031422">
    <property type="term" value="C:RecQ family helicase-topoisomerase III complex"/>
    <property type="evidence" value="ECO:0007669"/>
    <property type="project" value="TreeGrafter"/>
</dbReference>
<dbReference type="GO" id="GO:0000724">
    <property type="term" value="P:double-strand break repair via homologous recombination"/>
    <property type="evidence" value="ECO:0007669"/>
    <property type="project" value="TreeGrafter"/>
</dbReference>
<feature type="domain" description="RecQ mediated genome instability protein 1 OB-fold" evidence="4">
    <location>
        <begin position="1"/>
        <end position="45"/>
    </location>
</feature>
<dbReference type="Pfam" id="PF08585">
    <property type="entry name" value="RMI1_N_C"/>
    <property type="match status" value="1"/>
</dbReference>
<keyword evidence="7" id="KW-1185">Reference proteome</keyword>
<evidence type="ECO:0000256" key="2">
    <source>
        <dbReference type="ARBA" id="ARBA00018987"/>
    </source>
</evidence>
<feature type="compositionally biased region" description="Polar residues" evidence="3">
    <location>
        <begin position="101"/>
        <end position="144"/>
    </location>
</feature>
<reference evidence="6" key="1">
    <citation type="journal article" date="2022" name="bioRxiv">
        <title>Sequencing and chromosome-scale assembly of the giantPleurodeles waltlgenome.</title>
        <authorList>
            <person name="Brown T."/>
            <person name="Elewa A."/>
            <person name="Iarovenko S."/>
            <person name="Subramanian E."/>
            <person name="Araus A.J."/>
            <person name="Petzold A."/>
            <person name="Susuki M."/>
            <person name="Suzuki K.-i.T."/>
            <person name="Hayashi T."/>
            <person name="Toyoda A."/>
            <person name="Oliveira C."/>
            <person name="Osipova E."/>
            <person name="Leigh N.D."/>
            <person name="Simon A."/>
            <person name="Yun M.H."/>
        </authorList>
    </citation>
    <scope>NUCLEOTIDE SEQUENCE</scope>
    <source>
        <strain evidence="6">20211129_DDA</strain>
        <tissue evidence="6">Liver</tissue>
    </source>
</reference>
<dbReference type="GO" id="GO:0016604">
    <property type="term" value="C:nuclear body"/>
    <property type="evidence" value="ECO:0007669"/>
    <property type="project" value="TreeGrafter"/>
</dbReference>
<dbReference type="Gene3D" id="2.40.50.770">
    <property type="entry name" value="RecQ-mediated genome instability protein Rmi1, C-terminal domain"/>
    <property type="match status" value="1"/>
</dbReference>
<gene>
    <name evidence="6" type="ORF">NDU88_002117</name>
</gene>
<evidence type="ECO:0000256" key="1">
    <source>
        <dbReference type="ARBA" id="ARBA00006395"/>
    </source>
</evidence>
<dbReference type="GO" id="GO:0000712">
    <property type="term" value="P:resolution of meiotic recombination intermediates"/>
    <property type="evidence" value="ECO:0007669"/>
    <property type="project" value="TreeGrafter"/>
</dbReference>
<name>A0AAV7W237_PLEWA</name>
<dbReference type="Pfam" id="PF16099">
    <property type="entry name" value="RMI1_C"/>
    <property type="match status" value="1"/>
</dbReference>
<evidence type="ECO:0000256" key="3">
    <source>
        <dbReference type="SAM" id="MobiDB-lite"/>
    </source>
</evidence>
<dbReference type="InterPro" id="IPR032199">
    <property type="entry name" value="RMI1_C"/>
</dbReference>
<dbReference type="EMBL" id="JANPWB010000002">
    <property type="protein sequence ID" value="KAJ1206716.1"/>
    <property type="molecule type" value="Genomic_DNA"/>
</dbReference>
<dbReference type="AlphaFoldDB" id="A0AAV7W237"/>
<evidence type="ECO:0000313" key="6">
    <source>
        <dbReference type="EMBL" id="KAJ1206716.1"/>
    </source>
</evidence>
<dbReference type="Proteomes" id="UP001066276">
    <property type="component" value="Chromosome 1_2"/>
</dbReference>
<dbReference type="PANTHER" id="PTHR14790">
    <property type="entry name" value="RECQ-MEDIATED GENOME INSTABILITY PROTEIN 1 RMI1"/>
    <property type="match status" value="1"/>
</dbReference>
<dbReference type="InterPro" id="IPR042470">
    <property type="entry name" value="RMI1_N_C_sf"/>
</dbReference>
<evidence type="ECO:0000313" key="7">
    <source>
        <dbReference type="Proteomes" id="UP001066276"/>
    </source>
</evidence>
<feature type="domain" description="RecQ-mediated genome instability protein 1 C-terminal OB-fold" evidence="5">
    <location>
        <begin position="237"/>
        <end position="371"/>
    </location>
</feature>
<evidence type="ECO:0000259" key="4">
    <source>
        <dbReference type="Pfam" id="PF08585"/>
    </source>
</evidence>
<proteinExistence type="inferred from homology"/>